<evidence type="ECO:0000313" key="1">
    <source>
        <dbReference type="EMBL" id="QJA98170.1"/>
    </source>
</evidence>
<proteinExistence type="predicted"/>
<name>A0A6M3LSG3_9ZZZZ</name>
<organism evidence="1">
    <name type="scientific">viral metagenome</name>
    <dbReference type="NCBI Taxonomy" id="1070528"/>
    <lineage>
        <taxon>unclassified sequences</taxon>
        <taxon>metagenomes</taxon>
        <taxon>organismal metagenomes</taxon>
    </lineage>
</organism>
<gene>
    <name evidence="1" type="ORF">MM415B05627_0008</name>
</gene>
<accession>A0A6M3LSG3</accession>
<dbReference type="AlphaFoldDB" id="A0A6M3LSG3"/>
<reference evidence="1" key="1">
    <citation type="submission" date="2020-03" db="EMBL/GenBank/DDBJ databases">
        <title>The deep terrestrial virosphere.</title>
        <authorList>
            <person name="Holmfeldt K."/>
            <person name="Nilsson E."/>
            <person name="Simone D."/>
            <person name="Lopez-Fernandez M."/>
            <person name="Wu X."/>
            <person name="de Brujin I."/>
            <person name="Lundin D."/>
            <person name="Andersson A."/>
            <person name="Bertilsson S."/>
            <person name="Dopson M."/>
        </authorList>
    </citation>
    <scope>NUCLEOTIDE SEQUENCE</scope>
    <source>
        <strain evidence="1">MM415B05627</strain>
    </source>
</reference>
<protein>
    <submittedName>
        <fullName evidence="1">Uncharacterized protein</fullName>
    </submittedName>
</protein>
<sequence length="128" mass="14037">MKRSVEVEVRHMGFKVGTIGWLTEEIDRVKIGQTTGGDPAAWLLLKDGSSHLLAIFDPYNVGDQMPDQQRVIEVERHACGMGPECDLILTDAAWTLFLSLAEQAAAMANALLTEDAEMAPRMELVPAN</sequence>
<dbReference type="EMBL" id="MT143558">
    <property type="protein sequence ID" value="QJA98170.1"/>
    <property type="molecule type" value="Genomic_DNA"/>
</dbReference>